<keyword evidence="11" id="KW-0511">Multifunctional enzyme</keyword>
<dbReference type="Gene3D" id="3.30.160.110">
    <property type="entry name" value="Siroheme synthase, domain 2"/>
    <property type="match status" value="1"/>
</dbReference>
<dbReference type="InterPro" id="IPR014777">
    <property type="entry name" value="4pyrrole_Mease_sub1"/>
</dbReference>
<dbReference type="NCBIfam" id="TIGR01470">
    <property type="entry name" value="cysG_Nterm"/>
    <property type="match status" value="1"/>
</dbReference>
<feature type="domain" description="Tetrapyrrole methylase" evidence="16">
    <location>
        <begin position="220"/>
        <end position="429"/>
    </location>
</feature>
<evidence type="ECO:0000259" key="17">
    <source>
        <dbReference type="Pfam" id="PF10414"/>
    </source>
</evidence>
<keyword evidence="6" id="KW-0949">S-adenosyl-L-methionine</keyword>
<gene>
    <name evidence="18" type="primary">cysG_2</name>
    <name evidence="18" type="ORF">LOM8899_03340</name>
</gene>
<dbReference type="InterPro" id="IPR006366">
    <property type="entry name" value="CobA/CysG_C"/>
</dbReference>
<keyword evidence="4 15" id="KW-0489">Methyltransferase</keyword>
<dbReference type="InterPro" id="IPR014776">
    <property type="entry name" value="4pyrrole_Mease_sub2"/>
</dbReference>
<keyword evidence="9" id="KW-0456">Lyase</keyword>
<dbReference type="Pfam" id="PF13241">
    <property type="entry name" value="NAD_binding_7"/>
    <property type="match status" value="1"/>
</dbReference>
<dbReference type="GO" id="GO:0019354">
    <property type="term" value="P:siroheme biosynthetic process"/>
    <property type="evidence" value="ECO:0007669"/>
    <property type="project" value="UniProtKB-UniPathway"/>
</dbReference>
<dbReference type="Pfam" id="PF00590">
    <property type="entry name" value="TP_methylase"/>
    <property type="match status" value="1"/>
</dbReference>
<dbReference type="Gene3D" id="3.30.950.10">
    <property type="entry name" value="Methyltransferase, Cobalt-precorrin-4 Transmethylase, Domain 2"/>
    <property type="match status" value="1"/>
</dbReference>
<evidence type="ECO:0000256" key="11">
    <source>
        <dbReference type="ARBA" id="ARBA00023268"/>
    </source>
</evidence>
<dbReference type="EMBL" id="FXZK01000007">
    <property type="protein sequence ID" value="SMY09177.1"/>
    <property type="molecule type" value="Genomic_DNA"/>
</dbReference>
<dbReference type="GO" id="GO:0009236">
    <property type="term" value="P:cobalamin biosynthetic process"/>
    <property type="evidence" value="ECO:0007669"/>
    <property type="project" value="UniProtKB-KW"/>
</dbReference>
<dbReference type="InterPro" id="IPR050161">
    <property type="entry name" value="Siro_Cobalamin_biosynth"/>
</dbReference>
<dbReference type="PIRSF" id="PIRSF036426">
    <property type="entry name" value="Sirohaem_synth"/>
    <property type="match status" value="1"/>
</dbReference>
<dbReference type="GO" id="GO:0043115">
    <property type="term" value="F:precorrin-2 dehydrogenase activity"/>
    <property type="evidence" value="ECO:0007669"/>
    <property type="project" value="UniProtKB-EC"/>
</dbReference>
<dbReference type="PANTHER" id="PTHR45790">
    <property type="entry name" value="SIROHEME SYNTHASE-RELATED"/>
    <property type="match status" value="1"/>
</dbReference>
<dbReference type="GO" id="GO:0051266">
    <property type="term" value="F:sirohydrochlorin ferrochelatase activity"/>
    <property type="evidence" value="ECO:0007669"/>
    <property type="project" value="InterPro"/>
</dbReference>
<dbReference type="Gene3D" id="3.40.50.720">
    <property type="entry name" value="NAD(P)-binding Rossmann-like Domain"/>
    <property type="match status" value="1"/>
</dbReference>
<evidence type="ECO:0000256" key="7">
    <source>
        <dbReference type="ARBA" id="ARBA00023002"/>
    </source>
</evidence>
<accession>A0A238LHF8</accession>
<evidence type="ECO:0000256" key="9">
    <source>
        <dbReference type="ARBA" id="ARBA00023239"/>
    </source>
</evidence>
<keyword evidence="5 15" id="KW-0808">Transferase</keyword>
<evidence type="ECO:0000313" key="18">
    <source>
        <dbReference type="EMBL" id="SMY09177.1"/>
    </source>
</evidence>
<evidence type="ECO:0000256" key="8">
    <source>
        <dbReference type="ARBA" id="ARBA00023027"/>
    </source>
</evidence>
<dbReference type="GO" id="GO:0032259">
    <property type="term" value="P:methylation"/>
    <property type="evidence" value="ECO:0007669"/>
    <property type="project" value="UniProtKB-KW"/>
</dbReference>
<dbReference type="NCBIfam" id="TIGR01469">
    <property type="entry name" value="cobA_cysG_Cterm"/>
    <property type="match status" value="1"/>
</dbReference>
<comment type="similarity">
    <text evidence="2 15">Belongs to the precorrin methyltransferase family.</text>
</comment>
<evidence type="ECO:0000256" key="10">
    <source>
        <dbReference type="ARBA" id="ARBA00023244"/>
    </source>
</evidence>
<evidence type="ECO:0000256" key="3">
    <source>
        <dbReference type="ARBA" id="ARBA00022573"/>
    </source>
</evidence>
<dbReference type="GO" id="GO:0004851">
    <property type="term" value="F:uroporphyrin-III C-methyltransferase activity"/>
    <property type="evidence" value="ECO:0007669"/>
    <property type="project" value="InterPro"/>
</dbReference>
<dbReference type="RefSeq" id="WP_093993357.1">
    <property type="nucleotide sequence ID" value="NZ_FXZK01000007.1"/>
</dbReference>
<organism evidence="18 19">
    <name type="scientific">Flavimaricola marinus</name>
    <dbReference type="NCBI Taxonomy" id="1819565"/>
    <lineage>
        <taxon>Bacteria</taxon>
        <taxon>Pseudomonadati</taxon>
        <taxon>Pseudomonadota</taxon>
        <taxon>Alphaproteobacteria</taxon>
        <taxon>Rhodobacterales</taxon>
        <taxon>Paracoccaceae</taxon>
        <taxon>Flavimaricola</taxon>
    </lineage>
</organism>
<dbReference type="SUPFAM" id="SSF51735">
    <property type="entry name" value="NAD(P)-binding Rossmann-fold domains"/>
    <property type="match status" value="1"/>
</dbReference>
<dbReference type="NCBIfam" id="NF007922">
    <property type="entry name" value="PRK10637.1"/>
    <property type="match status" value="1"/>
</dbReference>
<evidence type="ECO:0000259" key="16">
    <source>
        <dbReference type="Pfam" id="PF00590"/>
    </source>
</evidence>
<dbReference type="InterPro" id="IPR003043">
    <property type="entry name" value="Uropor_MeTrfase_CS"/>
</dbReference>
<dbReference type="NCBIfam" id="NF004790">
    <property type="entry name" value="PRK06136.1"/>
    <property type="match status" value="1"/>
</dbReference>
<dbReference type="AlphaFoldDB" id="A0A238LHF8"/>
<dbReference type="Proteomes" id="UP000201613">
    <property type="component" value="Unassembled WGS sequence"/>
</dbReference>
<keyword evidence="10" id="KW-0627">Porphyrin biosynthesis</keyword>
<dbReference type="InterPro" id="IPR006367">
    <property type="entry name" value="Sirohaem_synthase_N"/>
</dbReference>
<evidence type="ECO:0000313" key="19">
    <source>
        <dbReference type="Proteomes" id="UP000201613"/>
    </source>
</evidence>
<dbReference type="SUPFAM" id="SSF75615">
    <property type="entry name" value="Siroheme synthase middle domains-like"/>
    <property type="match status" value="1"/>
</dbReference>
<reference evidence="18 19" key="1">
    <citation type="submission" date="2017-05" db="EMBL/GenBank/DDBJ databases">
        <authorList>
            <person name="Song R."/>
            <person name="Chenine A.L."/>
            <person name="Ruprecht R.M."/>
        </authorList>
    </citation>
    <scope>NUCLEOTIDE SEQUENCE [LARGE SCALE GENOMIC DNA]</scope>
    <source>
        <strain evidence="18 19">CECT 8899</strain>
    </source>
</reference>
<dbReference type="InterPro" id="IPR000878">
    <property type="entry name" value="4pyrrol_Mease"/>
</dbReference>
<feature type="domain" description="Sirohaem synthase dimerisation" evidence="17">
    <location>
        <begin position="150"/>
        <end position="206"/>
    </location>
</feature>
<protein>
    <submittedName>
        <fullName evidence="18">Siroheme synthase</fullName>
    </submittedName>
</protein>
<evidence type="ECO:0000256" key="6">
    <source>
        <dbReference type="ARBA" id="ARBA00022691"/>
    </source>
</evidence>
<dbReference type="InterPro" id="IPR036291">
    <property type="entry name" value="NAD(P)-bd_dom_sf"/>
</dbReference>
<dbReference type="PROSITE" id="PS00840">
    <property type="entry name" value="SUMT_2"/>
    <property type="match status" value="1"/>
</dbReference>
<feature type="active site" description="Proton acceptor" evidence="14">
    <location>
        <position position="250"/>
    </location>
</feature>
<dbReference type="OrthoDB" id="9815856at2"/>
<feature type="active site" description="Proton donor" evidence="14">
    <location>
        <position position="272"/>
    </location>
</feature>
<evidence type="ECO:0000256" key="13">
    <source>
        <dbReference type="ARBA" id="ARBA00047561"/>
    </source>
</evidence>
<comment type="catalytic activity">
    <reaction evidence="13">
        <text>precorrin-2 + NAD(+) = sirohydrochlorin + NADH + 2 H(+)</text>
        <dbReference type="Rhea" id="RHEA:15613"/>
        <dbReference type="ChEBI" id="CHEBI:15378"/>
        <dbReference type="ChEBI" id="CHEBI:57540"/>
        <dbReference type="ChEBI" id="CHEBI:57945"/>
        <dbReference type="ChEBI" id="CHEBI:58351"/>
        <dbReference type="ChEBI" id="CHEBI:58827"/>
        <dbReference type="EC" id="1.3.1.76"/>
    </reaction>
</comment>
<evidence type="ECO:0000256" key="14">
    <source>
        <dbReference type="PIRSR" id="PIRSR036426-1"/>
    </source>
</evidence>
<dbReference type="FunFam" id="3.40.1010.10:FF:000001">
    <property type="entry name" value="Siroheme synthase"/>
    <property type="match status" value="1"/>
</dbReference>
<dbReference type="InterPro" id="IPR035996">
    <property type="entry name" value="4pyrrol_Methylase_sf"/>
</dbReference>
<dbReference type="GO" id="GO:0051287">
    <property type="term" value="F:NAD binding"/>
    <property type="evidence" value="ECO:0007669"/>
    <property type="project" value="InterPro"/>
</dbReference>
<proteinExistence type="inferred from homology"/>
<keyword evidence="8" id="KW-0520">NAD</keyword>
<dbReference type="PROSITE" id="PS00839">
    <property type="entry name" value="SUMT_1"/>
    <property type="match status" value="1"/>
</dbReference>
<dbReference type="InterPro" id="IPR012409">
    <property type="entry name" value="Sirohaem_synth"/>
</dbReference>
<comment type="pathway">
    <text evidence="1">Porphyrin-containing compound metabolism; siroheme biosynthesis; sirohydrochlorin from precorrin-2: step 1/1.</text>
</comment>
<evidence type="ECO:0000256" key="15">
    <source>
        <dbReference type="RuleBase" id="RU003960"/>
    </source>
</evidence>
<dbReference type="Gene3D" id="1.10.8.210">
    <property type="entry name" value="Sirohaem synthase, dimerisation domain"/>
    <property type="match status" value="1"/>
</dbReference>
<dbReference type="Pfam" id="PF10414">
    <property type="entry name" value="CysG_dimeriser"/>
    <property type="match status" value="1"/>
</dbReference>
<dbReference type="UniPathway" id="UPA00262">
    <property type="reaction ID" value="UER00211"/>
</dbReference>
<dbReference type="InterPro" id="IPR019478">
    <property type="entry name" value="Sirohaem_synthase_dimer_dom"/>
</dbReference>
<keyword evidence="7" id="KW-0560">Oxidoreductase</keyword>
<evidence type="ECO:0000256" key="5">
    <source>
        <dbReference type="ARBA" id="ARBA00022679"/>
    </source>
</evidence>
<dbReference type="PANTHER" id="PTHR45790:SF3">
    <property type="entry name" value="S-ADENOSYL-L-METHIONINE-DEPENDENT UROPORPHYRINOGEN III METHYLTRANSFERASE, CHLOROPLASTIC"/>
    <property type="match status" value="1"/>
</dbReference>
<dbReference type="CDD" id="cd11642">
    <property type="entry name" value="SUMT"/>
    <property type="match status" value="1"/>
</dbReference>
<keyword evidence="19" id="KW-1185">Reference proteome</keyword>
<sequence length="470" mass="49525">MQSFPMFIKTTGRRVIIAGGGEQAAQKARLMLKTDAQIVILAEELDAELQDLVASGKATNRRGAITTASFAGAAMVFVGTGCPAIDTSLHAIAKAAGAPVNVVDQPELCDLTTPSLVDRDPVVVAIGTEGTAPVLARAIKTQVEQLLDPRLGSYAALAGRMRAAVTRHIPRKDRRAFWNWAFKGAPWDAHKRGAEREAARLLKDAIVAGTVPTGATQGSIALVGAGPGARDLLTLRAVERLQEADIIFYDRLVDAEVLELARRDAERVFVGKVVGASAWPQERICEIIVAAARQGKRVVRLKSGDPMVFGRAAEELEAARKANIPVEVVPGVTAASAASAALQRPLTVRGETDKVVFCTGQTRPGDDPPDWSTLAQAGTTLAFYMGMARSADISQALQAGGVPVDTAVTVAANVSKPGQTIIETTLGALHRDIAAHRIEGSGIVLISLPKIPAAARLAHLVPDLHYEPCA</sequence>
<evidence type="ECO:0000256" key="2">
    <source>
        <dbReference type="ARBA" id="ARBA00005879"/>
    </source>
</evidence>
<keyword evidence="3" id="KW-0169">Cobalamin biosynthesis</keyword>
<name>A0A238LHF8_9RHOB</name>
<comment type="pathway">
    <text evidence="12">Porphyrin-containing compound metabolism; siroheme biosynthesis; precorrin-2 from uroporphyrinogen III: step 1/1.</text>
</comment>
<dbReference type="SUPFAM" id="SSF53790">
    <property type="entry name" value="Tetrapyrrole methylase"/>
    <property type="match status" value="1"/>
</dbReference>
<evidence type="ECO:0000256" key="12">
    <source>
        <dbReference type="ARBA" id="ARBA00025705"/>
    </source>
</evidence>
<dbReference type="InterPro" id="IPR037115">
    <property type="entry name" value="Sirohaem_synt_dimer_dom_sf"/>
</dbReference>
<dbReference type="Gene3D" id="3.40.1010.10">
    <property type="entry name" value="Cobalt-precorrin-4 Transmethylase, Domain 1"/>
    <property type="match status" value="1"/>
</dbReference>
<evidence type="ECO:0000256" key="4">
    <source>
        <dbReference type="ARBA" id="ARBA00022603"/>
    </source>
</evidence>
<evidence type="ECO:0000256" key="1">
    <source>
        <dbReference type="ARBA" id="ARBA00005010"/>
    </source>
</evidence>